<protein>
    <recommendedName>
        <fullName evidence="1">LRAT domain-containing protein</fullName>
    </recommendedName>
</protein>
<dbReference type="InterPro" id="IPR007053">
    <property type="entry name" value="LRAT_dom"/>
</dbReference>
<dbReference type="Gene3D" id="3.90.1720.10">
    <property type="entry name" value="endopeptidase domain like (from Nostoc punctiforme)"/>
    <property type="match status" value="1"/>
</dbReference>
<sequence length="159" mass="17886">MLTLEETRLLIHGTHKEFDKIMEGTGNISEHDISMLKDGDLILRNKKSFICLFYHAGIYCGNSEEVIEFSAKLQQGWTAVASCSSSDVDGGVTKAHVTNFIGEKPYIVLRLRYGIPKDFAQRVKVAMKSQKKYNLLDNNCLQFALDLLGLSTQSLPERQ</sequence>
<name>A0ABR3NKD2_9TELE</name>
<dbReference type="Proteomes" id="UP001558613">
    <property type="component" value="Unassembled WGS sequence"/>
</dbReference>
<gene>
    <name evidence="2" type="ORF">QQF64_023821</name>
</gene>
<organism evidence="2 3">
    <name type="scientific">Cirrhinus molitorella</name>
    <name type="common">mud carp</name>
    <dbReference type="NCBI Taxonomy" id="172907"/>
    <lineage>
        <taxon>Eukaryota</taxon>
        <taxon>Metazoa</taxon>
        <taxon>Chordata</taxon>
        <taxon>Craniata</taxon>
        <taxon>Vertebrata</taxon>
        <taxon>Euteleostomi</taxon>
        <taxon>Actinopterygii</taxon>
        <taxon>Neopterygii</taxon>
        <taxon>Teleostei</taxon>
        <taxon>Ostariophysi</taxon>
        <taxon>Cypriniformes</taxon>
        <taxon>Cyprinidae</taxon>
        <taxon>Labeoninae</taxon>
        <taxon>Labeonini</taxon>
        <taxon>Cirrhinus</taxon>
    </lineage>
</organism>
<evidence type="ECO:0000313" key="2">
    <source>
        <dbReference type="EMBL" id="KAL1277148.1"/>
    </source>
</evidence>
<dbReference type="EMBL" id="JAYMGO010000003">
    <property type="protein sequence ID" value="KAL1277148.1"/>
    <property type="molecule type" value="Genomic_DNA"/>
</dbReference>
<evidence type="ECO:0000313" key="3">
    <source>
        <dbReference type="Proteomes" id="UP001558613"/>
    </source>
</evidence>
<reference evidence="2 3" key="1">
    <citation type="submission" date="2023-09" db="EMBL/GenBank/DDBJ databases">
        <authorList>
            <person name="Wang M."/>
        </authorList>
    </citation>
    <scope>NUCLEOTIDE SEQUENCE [LARGE SCALE GENOMIC DNA]</scope>
    <source>
        <strain evidence="2">GT-2023</strain>
        <tissue evidence="2">Liver</tissue>
    </source>
</reference>
<comment type="caution">
    <text evidence="2">The sequence shown here is derived from an EMBL/GenBank/DDBJ whole genome shotgun (WGS) entry which is preliminary data.</text>
</comment>
<feature type="domain" description="LRAT" evidence="1">
    <location>
        <begin position="37"/>
        <end position="146"/>
    </location>
</feature>
<dbReference type="Pfam" id="PF04970">
    <property type="entry name" value="LRAT"/>
    <property type="match status" value="1"/>
</dbReference>
<keyword evidence="3" id="KW-1185">Reference proteome</keyword>
<accession>A0ABR3NKD2</accession>
<proteinExistence type="predicted"/>
<evidence type="ECO:0000259" key="1">
    <source>
        <dbReference type="Pfam" id="PF04970"/>
    </source>
</evidence>